<evidence type="ECO:0000256" key="5">
    <source>
        <dbReference type="ARBA" id="ARBA00022771"/>
    </source>
</evidence>
<dbReference type="SUPFAM" id="SSF57667">
    <property type="entry name" value="beta-beta-alpha zinc fingers"/>
    <property type="match status" value="1"/>
</dbReference>
<evidence type="ECO:0000256" key="1">
    <source>
        <dbReference type="ARBA" id="ARBA00004123"/>
    </source>
</evidence>
<reference evidence="13" key="1">
    <citation type="submission" date="2023-10" db="EMBL/GenBank/DDBJ databases">
        <title>Genome assembly of Pristionchus species.</title>
        <authorList>
            <person name="Yoshida K."/>
            <person name="Sommer R.J."/>
        </authorList>
    </citation>
    <scope>NUCLEOTIDE SEQUENCE</scope>
    <source>
        <strain evidence="13">RS5133</strain>
    </source>
</reference>
<dbReference type="InterPro" id="IPR050888">
    <property type="entry name" value="ZnF_C2H2-type_TF"/>
</dbReference>
<evidence type="ECO:0000256" key="6">
    <source>
        <dbReference type="ARBA" id="ARBA00022833"/>
    </source>
</evidence>
<dbReference type="PANTHER" id="PTHR24406">
    <property type="entry name" value="TRANSCRIPTIONAL REPRESSOR CTCFL-RELATED"/>
    <property type="match status" value="1"/>
</dbReference>
<evidence type="ECO:0000259" key="12">
    <source>
        <dbReference type="PROSITE" id="PS50157"/>
    </source>
</evidence>
<keyword evidence="8" id="KW-0238">DNA-binding</keyword>
<comment type="subcellular location">
    <subcellularLocation>
        <location evidence="1">Nucleus</location>
    </subcellularLocation>
</comment>
<sequence length="78" mass="9335">HRSSAMEVEEHQCDMCDKRFDSAAKLDRHMPIHSNERPFVCPVCPLRFKWENSLKCHREKHRMRNRRNAFWGLMAPAA</sequence>
<evidence type="ECO:0000256" key="10">
    <source>
        <dbReference type="ARBA" id="ARBA00023242"/>
    </source>
</evidence>
<evidence type="ECO:0000256" key="2">
    <source>
        <dbReference type="ARBA" id="ARBA00006991"/>
    </source>
</evidence>
<dbReference type="GO" id="GO:0003677">
    <property type="term" value="F:DNA binding"/>
    <property type="evidence" value="ECO:0007669"/>
    <property type="project" value="UniProtKB-KW"/>
</dbReference>
<evidence type="ECO:0000256" key="3">
    <source>
        <dbReference type="ARBA" id="ARBA00022723"/>
    </source>
</evidence>
<dbReference type="InterPro" id="IPR036236">
    <property type="entry name" value="Znf_C2H2_sf"/>
</dbReference>
<dbReference type="GO" id="GO:0000122">
    <property type="term" value="P:negative regulation of transcription by RNA polymerase II"/>
    <property type="evidence" value="ECO:0007669"/>
    <property type="project" value="UniProtKB-ARBA"/>
</dbReference>
<protein>
    <recommendedName>
        <fullName evidence="12">C2H2-type domain-containing protein</fullName>
    </recommendedName>
</protein>
<dbReference type="InterPro" id="IPR013087">
    <property type="entry name" value="Znf_C2H2_type"/>
</dbReference>
<dbReference type="GO" id="GO:0005634">
    <property type="term" value="C:nucleus"/>
    <property type="evidence" value="ECO:0007669"/>
    <property type="project" value="UniProtKB-SubCell"/>
</dbReference>
<evidence type="ECO:0000256" key="8">
    <source>
        <dbReference type="ARBA" id="ARBA00023125"/>
    </source>
</evidence>
<evidence type="ECO:0000256" key="4">
    <source>
        <dbReference type="ARBA" id="ARBA00022737"/>
    </source>
</evidence>
<dbReference type="AlphaFoldDB" id="A0AAV5WN83"/>
<comment type="caution">
    <text evidence="13">The sequence shown here is derived from an EMBL/GenBank/DDBJ whole genome shotgun (WGS) entry which is preliminary data.</text>
</comment>
<dbReference type="SMART" id="SM00355">
    <property type="entry name" value="ZnF_C2H2"/>
    <property type="match status" value="2"/>
</dbReference>
<keyword evidence="9" id="KW-0804">Transcription</keyword>
<feature type="non-terminal residue" evidence="13">
    <location>
        <position position="1"/>
    </location>
</feature>
<dbReference type="FunFam" id="3.30.160.60:FF:000446">
    <property type="entry name" value="Zinc finger protein"/>
    <property type="match status" value="1"/>
</dbReference>
<evidence type="ECO:0000256" key="9">
    <source>
        <dbReference type="ARBA" id="ARBA00023163"/>
    </source>
</evidence>
<feature type="domain" description="C2H2-type" evidence="12">
    <location>
        <begin position="11"/>
        <end position="38"/>
    </location>
</feature>
<comment type="similarity">
    <text evidence="2">Belongs to the krueppel C2H2-type zinc-finger protein family.</text>
</comment>
<dbReference type="PROSITE" id="PS50157">
    <property type="entry name" value="ZINC_FINGER_C2H2_2"/>
    <property type="match status" value="1"/>
</dbReference>
<keyword evidence="6" id="KW-0862">Zinc</keyword>
<dbReference type="Gene3D" id="3.30.160.60">
    <property type="entry name" value="Classic Zinc Finger"/>
    <property type="match status" value="2"/>
</dbReference>
<keyword evidence="14" id="KW-1185">Reference proteome</keyword>
<dbReference type="GO" id="GO:0008270">
    <property type="term" value="F:zinc ion binding"/>
    <property type="evidence" value="ECO:0007669"/>
    <property type="project" value="UniProtKB-KW"/>
</dbReference>
<gene>
    <name evidence="13" type="ORF">PFISCL1PPCAC_24901</name>
</gene>
<evidence type="ECO:0000313" key="14">
    <source>
        <dbReference type="Proteomes" id="UP001432322"/>
    </source>
</evidence>
<keyword evidence="4" id="KW-0677">Repeat</keyword>
<proteinExistence type="inferred from homology"/>
<keyword evidence="7" id="KW-0805">Transcription regulation</keyword>
<accession>A0AAV5WN83</accession>
<dbReference type="PROSITE" id="PS00028">
    <property type="entry name" value="ZINC_FINGER_C2H2_1"/>
    <property type="match status" value="2"/>
</dbReference>
<dbReference type="Pfam" id="PF13894">
    <property type="entry name" value="zf-C2H2_4"/>
    <property type="match status" value="1"/>
</dbReference>
<dbReference type="EMBL" id="BTSY01000006">
    <property type="protein sequence ID" value="GMT33604.1"/>
    <property type="molecule type" value="Genomic_DNA"/>
</dbReference>
<evidence type="ECO:0000256" key="7">
    <source>
        <dbReference type="ARBA" id="ARBA00023015"/>
    </source>
</evidence>
<evidence type="ECO:0000256" key="11">
    <source>
        <dbReference type="PROSITE-ProRule" id="PRU00042"/>
    </source>
</evidence>
<dbReference type="FunFam" id="3.30.160.60:FF:000075">
    <property type="entry name" value="Putative zinc finger protein 536"/>
    <property type="match status" value="1"/>
</dbReference>
<dbReference type="Proteomes" id="UP001432322">
    <property type="component" value="Unassembled WGS sequence"/>
</dbReference>
<organism evidence="13 14">
    <name type="scientific">Pristionchus fissidentatus</name>
    <dbReference type="NCBI Taxonomy" id="1538716"/>
    <lineage>
        <taxon>Eukaryota</taxon>
        <taxon>Metazoa</taxon>
        <taxon>Ecdysozoa</taxon>
        <taxon>Nematoda</taxon>
        <taxon>Chromadorea</taxon>
        <taxon>Rhabditida</taxon>
        <taxon>Rhabditina</taxon>
        <taxon>Diplogasteromorpha</taxon>
        <taxon>Diplogasteroidea</taxon>
        <taxon>Neodiplogasteridae</taxon>
        <taxon>Pristionchus</taxon>
    </lineage>
</organism>
<evidence type="ECO:0000313" key="13">
    <source>
        <dbReference type="EMBL" id="GMT33604.1"/>
    </source>
</evidence>
<name>A0AAV5WN83_9BILA</name>
<keyword evidence="10" id="KW-0539">Nucleus</keyword>
<keyword evidence="3" id="KW-0479">Metal-binding</keyword>
<keyword evidence="5 11" id="KW-0863">Zinc-finger</keyword>